<dbReference type="PROSITE" id="PS50003">
    <property type="entry name" value="PH_DOMAIN"/>
    <property type="match status" value="1"/>
</dbReference>
<dbReference type="PROSITE" id="PS51064">
    <property type="entry name" value="IRS_PTB"/>
    <property type="match status" value="1"/>
</dbReference>
<dbReference type="CDD" id="cd01203">
    <property type="entry name" value="PTB_DOK1_DOK2_DOK3"/>
    <property type="match status" value="1"/>
</dbReference>
<evidence type="ECO:0000313" key="7">
    <source>
        <dbReference type="Proteomes" id="UP000694552"/>
    </source>
</evidence>
<feature type="region of interest" description="Disordered" evidence="3">
    <location>
        <begin position="344"/>
        <end position="451"/>
    </location>
</feature>
<feature type="compositionally biased region" description="Basic and acidic residues" evidence="3">
    <location>
        <begin position="419"/>
        <end position="428"/>
    </location>
</feature>
<dbReference type="SUPFAM" id="SSF50729">
    <property type="entry name" value="PH domain-like"/>
    <property type="match status" value="2"/>
</dbReference>
<proteinExistence type="inferred from homology"/>
<dbReference type="AlphaFoldDB" id="A0A8C8APD3"/>
<feature type="domain" description="PH" evidence="4">
    <location>
        <begin position="1"/>
        <end position="110"/>
    </location>
</feature>
<dbReference type="Gene3D" id="2.30.29.30">
    <property type="entry name" value="Pleckstrin-homology domain (PH domain)/Phosphotyrosine-binding domain (PTB)"/>
    <property type="match status" value="2"/>
</dbReference>
<dbReference type="Pfam" id="PF00169">
    <property type="entry name" value="PH"/>
    <property type="match status" value="1"/>
</dbReference>
<evidence type="ECO:0000259" key="5">
    <source>
        <dbReference type="PROSITE" id="PS51064"/>
    </source>
</evidence>
<feature type="domain" description="IRS-type PTB" evidence="5">
    <location>
        <begin position="134"/>
        <end position="238"/>
    </location>
</feature>
<dbReference type="InterPro" id="IPR001849">
    <property type="entry name" value="PH_domain"/>
</dbReference>
<dbReference type="GO" id="GO:0007265">
    <property type="term" value="P:Ras protein signal transduction"/>
    <property type="evidence" value="ECO:0007669"/>
    <property type="project" value="TreeGrafter"/>
</dbReference>
<protein>
    <submittedName>
        <fullName evidence="6">Docking protein 1</fullName>
    </submittedName>
</protein>
<dbReference type="Proteomes" id="UP000694552">
    <property type="component" value="Unplaced"/>
</dbReference>
<sequence length="487" mass="53645">RAGPRCHPAALQRWKRSWFVLYPASQHGVARLEFFDCKEPSAPPERLGTRRLARTVVRLADCTSVGPVAESGPRPGTAAFRLETSERSYLFAADKQQSEEWVAKLCQIAFPVKDSGEAPALEMAVNSIYYSRDEVNTFWVTVQRTEAAERCELRGAYVLKAERDSLVLKDPQTNEILYVWPYRLLRRYGRDKVMFSFEAGRRCDSGPGNFTFETKQGNEIFRLVEASIREQKAQVEENRQSCDSLESDSPSVEGDTPAPKAALAPRPSAAAEERDAMSLLKTRSLPELPVPQAKPTVLSTPPRSPLPKVPQAVLPAEDLCSVYSEPLDSVKGFRPWLDPLYSEPVDTKPAGGAKAPGGHIYDEPEGRAWRTQGHDGGGGYEYPYNPSTDDYSVPAFQAKAKGPKPVPAPKPQAALIPKGAERSGDPGKRRGNAAPERGVVKPGLNSSNNNNVEVLYSRVLKPTHAQKKEQSVDECSLSPVYEDLGEI</sequence>
<dbReference type="InterPro" id="IPR050996">
    <property type="entry name" value="Docking_Protein_DOK"/>
</dbReference>
<dbReference type="InterPro" id="IPR011993">
    <property type="entry name" value="PH-like_dom_sf"/>
</dbReference>
<evidence type="ECO:0000259" key="4">
    <source>
        <dbReference type="PROSITE" id="PS50003"/>
    </source>
</evidence>
<evidence type="ECO:0000313" key="6">
    <source>
        <dbReference type="Ensembl" id="ENSOSUP00000008030.1"/>
    </source>
</evidence>
<feature type="compositionally biased region" description="Low complexity" evidence="3">
    <location>
        <begin position="348"/>
        <end position="358"/>
    </location>
</feature>
<keyword evidence="2" id="KW-0597">Phosphoprotein</keyword>
<evidence type="ECO:0000256" key="3">
    <source>
        <dbReference type="SAM" id="MobiDB-lite"/>
    </source>
</evidence>
<evidence type="ECO:0000256" key="1">
    <source>
        <dbReference type="ARBA" id="ARBA00010955"/>
    </source>
</evidence>
<comment type="similarity">
    <text evidence="1">Belongs to the DOK family. Type A subfamily.</text>
</comment>
<dbReference type="InterPro" id="IPR002404">
    <property type="entry name" value="IRS_PTB"/>
</dbReference>
<name>A0A8C8APD3_9STRI</name>
<dbReference type="PANTHER" id="PTHR21258:SF46">
    <property type="entry name" value="DOCKING PROTEIN 1"/>
    <property type="match status" value="1"/>
</dbReference>
<dbReference type="Pfam" id="PF02174">
    <property type="entry name" value="IRS"/>
    <property type="match status" value="1"/>
</dbReference>
<reference evidence="6" key="1">
    <citation type="submission" date="2025-08" db="UniProtKB">
        <authorList>
            <consortium name="Ensembl"/>
        </authorList>
    </citation>
    <scope>IDENTIFICATION</scope>
</reference>
<dbReference type="PANTHER" id="PTHR21258">
    <property type="entry name" value="DOCKING PROTEIN RELATED"/>
    <property type="match status" value="1"/>
</dbReference>
<feature type="compositionally biased region" description="Low complexity" evidence="3">
    <location>
        <begin position="257"/>
        <end position="270"/>
    </location>
</feature>
<evidence type="ECO:0000256" key="2">
    <source>
        <dbReference type="ARBA" id="ARBA00022553"/>
    </source>
</evidence>
<feature type="region of interest" description="Disordered" evidence="3">
    <location>
        <begin position="236"/>
        <end position="305"/>
    </location>
</feature>
<accession>A0A8C8APD3</accession>
<dbReference type="Ensembl" id="ENSOSUT00000008333.1">
    <property type="protein sequence ID" value="ENSOSUP00000008030.1"/>
    <property type="gene ID" value="ENSOSUG00000005897.1"/>
</dbReference>
<dbReference type="GO" id="GO:0043410">
    <property type="term" value="P:positive regulation of MAPK cascade"/>
    <property type="evidence" value="ECO:0007669"/>
    <property type="project" value="TreeGrafter"/>
</dbReference>
<dbReference type="SMART" id="SM01244">
    <property type="entry name" value="IRS"/>
    <property type="match status" value="1"/>
</dbReference>
<reference evidence="6" key="2">
    <citation type="submission" date="2025-09" db="UniProtKB">
        <authorList>
            <consortium name="Ensembl"/>
        </authorList>
    </citation>
    <scope>IDENTIFICATION</scope>
</reference>
<dbReference type="SMART" id="SM00310">
    <property type="entry name" value="PTBI"/>
    <property type="match status" value="1"/>
</dbReference>
<keyword evidence="7" id="KW-1185">Reference proteome</keyword>
<dbReference type="InterPro" id="IPR037751">
    <property type="entry name" value="Dok1/2/3_PTB"/>
</dbReference>
<feature type="compositionally biased region" description="Polar residues" evidence="3">
    <location>
        <begin position="241"/>
        <end position="250"/>
    </location>
</feature>
<organism evidence="6 7">
    <name type="scientific">Otus sunia</name>
    <name type="common">Oriental scops-owl</name>
    <dbReference type="NCBI Taxonomy" id="257818"/>
    <lineage>
        <taxon>Eukaryota</taxon>
        <taxon>Metazoa</taxon>
        <taxon>Chordata</taxon>
        <taxon>Craniata</taxon>
        <taxon>Vertebrata</taxon>
        <taxon>Euteleostomi</taxon>
        <taxon>Archelosauria</taxon>
        <taxon>Archosauria</taxon>
        <taxon>Dinosauria</taxon>
        <taxon>Saurischia</taxon>
        <taxon>Theropoda</taxon>
        <taxon>Coelurosauria</taxon>
        <taxon>Aves</taxon>
        <taxon>Neognathae</taxon>
        <taxon>Neoaves</taxon>
        <taxon>Telluraves</taxon>
        <taxon>Strigiformes</taxon>
        <taxon>Strigidae</taxon>
        <taxon>Otus</taxon>
    </lineage>
</organism>
<dbReference type="GO" id="GO:0005737">
    <property type="term" value="C:cytoplasm"/>
    <property type="evidence" value="ECO:0007669"/>
    <property type="project" value="TreeGrafter"/>
</dbReference>
<dbReference type="GO" id="GO:0007169">
    <property type="term" value="P:cell surface receptor protein tyrosine kinase signaling pathway"/>
    <property type="evidence" value="ECO:0007669"/>
    <property type="project" value="TreeGrafter"/>
</dbReference>